<feature type="domain" description="Rho termination factor-like N-terminal" evidence="3">
    <location>
        <begin position="44"/>
        <end position="79"/>
    </location>
</feature>
<evidence type="ECO:0000259" key="2">
    <source>
        <dbReference type="SMART" id="SM00507"/>
    </source>
</evidence>
<evidence type="ECO:0000313" key="4">
    <source>
        <dbReference type="EMBL" id="QHT18015.1"/>
    </source>
</evidence>
<evidence type="ECO:0008006" key="5">
    <source>
        <dbReference type="Google" id="ProtNLM"/>
    </source>
</evidence>
<dbReference type="Pfam" id="PF07498">
    <property type="entry name" value="Rho_N"/>
    <property type="match status" value="1"/>
</dbReference>
<name>A0A6C0DS75_9ZZZZ</name>
<dbReference type="SMART" id="SM00959">
    <property type="entry name" value="Rho_N"/>
    <property type="match status" value="2"/>
</dbReference>
<dbReference type="AlphaFoldDB" id="A0A6C0DS75"/>
<dbReference type="GO" id="GO:0003676">
    <property type="term" value="F:nucleic acid binding"/>
    <property type="evidence" value="ECO:0007669"/>
    <property type="project" value="InterPro"/>
</dbReference>
<protein>
    <recommendedName>
        <fullName evidence="5">HNH endonuclease 5 domain-containing protein</fullName>
    </recommendedName>
</protein>
<dbReference type="GO" id="GO:0006353">
    <property type="term" value="P:DNA-templated transcription termination"/>
    <property type="evidence" value="ECO:0007669"/>
    <property type="project" value="InterPro"/>
</dbReference>
<dbReference type="SMART" id="SM00507">
    <property type="entry name" value="HNHc"/>
    <property type="match status" value="1"/>
</dbReference>
<dbReference type="CDD" id="cd00085">
    <property type="entry name" value="HNHc"/>
    <property type="match status" value="1"/>
</dbReference>
<feature type="region of interest" description="Disordered" evidence="1">
    <location>
        <begin position="206"/>
        <end position="229"/>
    </location>
</feature>
<dbReference type="InterPro" id="IPR003615">
    <property type="entry name" value="HNH_nuc"/>
</dbReference>
<accession>A0A6C0DS75</accession>
<feature type="domain" description="HNH nuclease" evidence="2">
    <location>
        <begin position="238"/>
        <end position="291"/>
    </location>
</feature>
<dbReference type="GO" id="GO:0008270">
    <property type="term" value="F:zinc ion binding"/>
    <property type="evidence" value="ECO:0007669"/>
    <property type="project" value="InterPro"/>
</dbReference>
<dbReference type="InterPro" id="IPR011112">
    <property type="entry name" value="Rho-like_N"/>
</dbReference>
<evidence type="ECO:0000259" key="3">
    <source>
        <dbReference type="SMART" id="SM00959"/>
    </source>
</evidence>
<feature type="compositionally biased region" description="Basic and acidic residues" evidence="1">
    <location>
        <begin position="206"/>
        <end position="222"/>
    </location>
</feature>
<proteinExistence type="predicted"/>
<evidence type="ECO:0000256" key="1">
    <source>
        <dbReference type="SAM" id="MobiDB-lite"/>
    </source>
</evidence>
<dbReference type="EMBL" id="MN739647">
    <property type="protein sequence ID" value="QHT18015.1"/>
    <property type="molecule type" value="Genomic_DNA"/>
</dbReference>
<reference evidence="4" key="1">
    <citation type="journal article" date="2020" name="Nature">
        <title>Giant virus diversity and host interactions through global metagenomics.</title>
        <authorList>
            <person name="Schulz F."/>
            <person name="Roux S."/>
            <person name="Paez-Espino D."/>
            <person name="Jungbluth S."/>
            <person name="Walsh D.A."/>
            <person name="Denef V.J."/>
            <person name="McMahon K.D."/>
            <person name="Konstantinidis K.T."/>
            <person name="Eloe-Fadrosh E.A."/>
            <person name="Kyrpides N.C."/>
            <person name="Woyke T."/>
        </authorList>
    </citation>
    <scope>NUCLEOTIDE SEQUENCE</scope>
    <source>
        <strain evidence="4">GVMAG-M-3300023174-3</strain>
    </source>
</reference>
<dbReference type="InterPro" id="IPR002711">
    <property type="entry name" value="HNH"/>
</dbReference>
<dbReference type="GO" id="GO:0004519">
    <property type="term" value="F:endonuclease activity"/>
    <property type="evidence" value="ECO:0007669"/>
    <property type="project" value="InterPro"/>
</dbReference>
<dbReference type="Pfam" id="PF01844">
    <property type="entry name" value="HNH"/>
    <property type="match status" value="1"/>
</dbReference>
<sequence>MMMTEENMDAQTVISDITEITSNSDGDEAFYRNKLAINVTFETELNKLNHDYLKEKCRQNGISISKLKKPELILALINGFDALWGVLKEKKMDELRAICKDLNLKGIAGVKKEGLILMIMAQNASCKSAVFVYQSETPLSNIVEKRRVHEDLEKQKAEAERFEAERFEAERLEALRLEELEKQRLEAERLEAERVEALRLAELEKQRQEADSKQSKPLDGEKRKKQSIPKSVKTHVWDLYIGSHINEHRCICCKKTLIKVTYFDVGHVIAEKNGGTLEISNLRPICSVCNYSMGTENMVDFVKKYGYYIG</sequence>
<feature type="domain" description="Rho termination factor-like N-terminal" evidence="3">
    <location>
        <begin position="86"/>
        <end position="125"/>
    </location>
</feature>
<organism evidence="4">
    <name type="scientific">viral metagenome</name>
    <dbReference type="NCBI Taxonomy" id="1070528"/>
    <lineage>
        <taxon>unclassified sequences</taxon>
        <taxon>metagenomes</taxon>
        <taxon>organismal metagenomes</taxon>
    </lineage>
</organism>
<dbReference type="Gene3D" id="1.10.30.50">
    <property type="match status" value="1"/>
</dbReference>